<feature type="compositionally biased region" description="Low complexity" evidence="1">
    <location>
        <begin position="98"/>
        <end position="111"/>
    </location>
</feature>
<feature type="compositionally biased region" description="Polar residues" evidence="1">
    <location>
        <begin position="302"/>
        <end position="343"/>
    </location>
</feature>
<feature type="compositionally biased region" description="Low complexity" evidence="1">
    <location>
        <begin position="430"/>
        <end position="441"/>
    </location>
</feature>
<keyword evidence="3" id="KW-1185">Reference proteome</keyword>
<gene>
    <name evidence="2" type="ORF">FA10DRAFT_260094</name>
</gene>
<dbReference type="Proteomes" id="UP000245768">
    <property type="component" value="Unassembled WGS sequence"/>
</dbReference>
<feature type="compositionally biased region" description="Low complexity" evidence="1">
    <location>
        <begin position="1"/>
        <end position="19"/>
    </location>
</feature>
<reference evidence="2" key="1">
    <citation type="journal article" date="2018" name="Mol. Biol. Evol.">
        <title>Broad Genomic Sampling Reveals a Smut Pathogenic Ancestry of the Fungal Clade Ustilaginomycotina.</title>
        <authorList>
            <person name="Kijpornyongpan T."/>
            <person name="Mondo S.J."/>
            <person name="Barry K."/>
            <person name="Sandor L."/>
            <person name="Lee J."/>
            <person name="Lipzen A."/>
            <person name="Pangilinan J."/>
            <person name="LaButti K."/>
            <person name="Hainaut M."/>
            <person name="Henrissat B."/>
            <person name="Grigoriev I.V."/>
            <person name="Spatafora J.W."/>
            <person name="Aime M.C."/>
        </authorList>
    </citation>
    <scope>NUCLEOTIDE SEQUENCE [LARGE SCALE GENOMIC DNA]</scope>
    <source>
        <strain evidence="2">MCA 4198</strain>
    </source>
</reference>
<accession>A0A316YR36</accession>
<feature type="region of interest" description="Disordered" evidence="1">
    <location>
        <begin position="46"/>
        <end position="477"/>
    </location>
</feature>
<dbReference type="InParanoid" id="A0A316YR36"/>
<protein>
    <submittedName>
        <fullName evidence="2">Uncharacterized protein</fullName>
    </submittedName>
</protein>
<feature type="compositionally biased region" description="Pro residues" evidence="1">
    <location>
        <begin position="194"/>
        <end position="207"/>
    </location>
</feature>
<evidence type="ECO:0000313" key="3">
    <source>
        <dbReference type="Proteomes" id="UP000245768"/>
    </source>
</evidence>
<sequence>MSSLSLADPSSPMPSSSSLIVDNEGQAHDPGYVGALRLIHAQIGARAEGGTSSAPPSVSSFSSPRRPSSGGGGGSHAPIRPSNLGLSSHGHGPRRSRSTLTTSTFSYSSSSDLDDDDDDDDIAGNGRNSDEDADFSFSRDSDLRRAASLARASMAGAGPSSRHSSFSNSALRSAERTPPNAPRSDLSGLGLSGPSPPPSSSSSPPPQLNVQQEGNESRRMSWTSRSGSHSKTNRSPARNSTSHDDGGMASGNWGFTGIVDVERERERHRANNSPDLGLDDLDGGSYSFHSPSHTELVAAASLSKSRNSGAPATASRMGTRTPPQTLHGSIKRPSSSTLASNGDASLAKGLHSSPSAASKKPLGWSNGPSSEAGSSTTGHAKPSSLRERVRSRTTSGEQPQYLEAIESGSASIAPPKQRKGLSTILSGRPFSSDDANSFDSFGRAPRGSVEGASVLPDLHHPRVSHEVDPDLADADFSVGPSRMKQAKEFLSKKSHNLGEEAHDSPNHLRRKMQSIALGVRFKTFKVRKSIERRF</sequence>
<feature type="compositionally biased region" description="Acidic residues" evidence="1">
    <location>
        <begin position="112"/>
        <end position="122"/>
    </location>
</feature>
<feature type="region of interest" description="Disordered" evidence="1">
    <location>
        <begin position="490"/>
        <end position="510"/>
    </location>
</feature>
<name>A0A316YR36_9BASI</name>
<feature type="region of interest" description="Disordered" evidence="1">
    <location>
        <begin position="1"/>
        <end position="30"/>
    </location>
</feature>
<feature type="compositionally biased region" description="Polar residues" evidence="1">
    <location>
        <begin position="366"/>
        <end position="378"/>
    </location>
</feature>
<evidence type="ECO:0000256" key="1">
    <source>
        <dbReference type="SAM" id="MobiDB-lite"/>
    </source>
</evidence>
<feature type="compositionally biased region" description="Basic and acidic residues" evidence="1">
    <location>
        <begin position="457"/>
        <end position="468"/>
    </location>
</feature>
<feature type="compositionally biased region" description="Polar residues" evidence="1">
    <location>
        <begin position="161"/>
        <end position="171"/>
    </location>
</feature>
<dbReference type="AlphaFoldDB" id="A0A316YR36"/>
<evidence type="ECO:0000313" key="2">
    <source>
        <dbReference type="EMBL" id="PWN90225.1"/>
    </source>
</evidence>
<feature type="compositionally biased region" description="Low complexity" evidence="1">
    <location>
        <begin position="49"/>
        <end position="68"/>
    </location>
</feature>
<dbReference type="RefSeq" id="XP_025377423.1">
    <property type="nucleotide sequence ID" value="XM_025519997.1"/>
</dbReference>
<feature type="compositionally biased region" description="Basic and acidic residues" evidence="1">
    <location>
        <begin position="490"/>
        <end position="506"/>
    </location>
</feature>
<proteinExistence type="predicted"/>
<organism evidence="2 3">
    <name type="scientific">Acaromyces ingoldii</name>
    <dbReference type="NCBI Taxonomy" id="215250"/>
    <lineage>
        <taxon>Eukaryota</taxon>
        <taxon>Fungi</taxon>
        <taxon>Dikarya</taxon>
        <taxon>Basidiomycota</taxon>
        <taxon>Ustilaginomycotina</taxon>
        <taxon>Exobasidiomycetes</taxon>
        <taxon>Exobasidiales</taxon>
        <taxon>Cryptobasidiaceae</taxon>
        <taxon>Acaromyces</taxon>
    </lineage>
</organism>
<feature type="compositionally biased region" description="Polar residues" evidence="1">
    <location>
        <begin position="208"/>
        <end position="240"/>
    </location>
</feature>
<dbReference type="EMBL" id="KZ819636">
    <property type="protein sequence ID" value="PWN90225.1"/>
    <property type="molecule type" value="Genomic_DNA"/>
</dbReference>
<feature type="compositionally biased region" description="Basic and acidic residues" evidence="1">
    <location>
        <begin position="260"/>
        <end position="269"/>
    </location>
</feature>
<dbReference type="GeneID" id="37041913"/>